<gene>
    <name evidence="2" type="ORF">SAMN02927903_03411</name>
</gene>
<sequence length="236" mass="27989">MGFFTSILALIGLVVVVIFLFSFEEGRHERQKIASLMRRDSPKVQKIIRDYNEDVKNGNKKYSESELEKLILKFTSDKLEQARFLKDKNDRENEYQESQKKSLEMDPETGFTQREYDIEMETSRFTIFHYFQDNRVLSKSDLFASIGYSIFADEELEDMNESQAERFFKLNESDIKEELNKLIKIGYIEVCENNSNYFKVGYALRAGFSFNDKHDFRPSWESYLIENNINLKPLPY</sequence>
<keyword evidence="1" id="KW-1133">Transmembrane helix</keyword>
<proteinExistence type="predicted"/>
<organism evidence="2 3">
    <name type="scientific">Flavobacterium caeni</name>
    <dbReference type="NCBI Taxonomy" id="490189"/>
    <lineage>
        <taxon>Bacteria</taxon>
        <taxon>Pseudomonadati</taxon>
        <taxon>Bacteroidota</taxon>
        <taxon>Flavobacteriia</taxon>
        <taxon>Flavobacteriales</taxon>
        <taxon>Flavobacteriaceae</taxon>
        <taxon>Flavobacterium</taxon>
    </lineage>
</organism>
<evidence type="ECO:0000313" key="3">
    <source>
        <dbReference type="Proteomes" id="UP000199354"/>
    </source>
</evidence>
<name>A0A1G5KPM8_9FLAO</name>
<dbReference type="EMBL" id="FMVF01000077">
    <property type="protein sequence ID" value="SCZ02545.1"/>
    <property type="molecule type" value="Genomic_DNA"/>
</dbReference>
<evidence type="ECO:0000313" key="2">
    <source>
        <dbReference type="EMBL" id="SCZ02545.1"/>
    </source>
</evidence>
<reference evidence="2 3" key="1">
    <citation type="submission" date="2016-10" db="EMBL/GenBank/DDBJ databases">
        <authorList>
            <person name="de Groot N.N."/>
        </authorList>
    </citation>
    <scope>NUCLEOTIDE SEQUENCE [LARGE SCALE GENOMIC DNA]</scope>
    <source>
        <strain evidence="2 3">CGMCC 1.7031</strain>
    </source>
</reference>
<protein>
    <submittedName>
        <fullName evidence="2">Uncharacterized protein</fullName>
    </submittedName>
</protein>
<dbReference type="Proteomes" id="UP000199354">
    <property type="component" value="Unassembled WGS sequence"/>
</dbReference>
<dbReference type="RefSeq" id="WP_091147571.1">
    <property type="nucleotide sequence ID" value="NZ_FMVF01000077.1"/>
</dbReference>
<feature type="transmembrane region" description="Helical" evidence="1">
    <location>
        <begin position="6"/>
        <end position="23"/>
    </location>
</feature>
<dbReference type="AlphaFoldDB" id="A0A1G5KPM8"/>
<accession>A0A1G5KPM8</accession>
<keyword evidence="3" id="KW-1185">Reference proteome</keyword>
<keyword evidence="1" id="KW-0472">Membrane</keyword>
<keyword evidence="1" id="KW-0812">Transmembrane</keyword>
<evidence type="ECO:0000256" key="1">
    <source>
        <dbReference type="SAM" id="Phobius"/>
    </source>
</evidence>